<organism evidence="1">
    <name type="scientific">marine sediment metagenome</name>
    <dbReference type="NCBI Taxonomy" id="412755"/>
    <lineage>
        <taxon>unclassified sequences</taxon>
        <taxon>metagenomes</taxon>
        <taxon>ecological metagenomes</taxon>
    </lineage>
</organism>
<gene>
    <name evidence="1" type="ORF">LCGC14_0387470</name>
</gene>
<sequence length="75" mass="8243">MEKDTIKLVHYLKEGRSVSSQDQAGRYMTQCGLRRASVTIEKTRVSCPACLNTCEVIGYIDTPSGQASVYPGESK</sequence>
<evidence type="ECO:0000313" key="1">
    <source>
        <dbReference type="EMBL" id="KKN74705.1"/>
    </source>
</evidence>
<name>A0A0F9T0G0_9ZZZZ</name>
<dbReference type="AlphaFoldDB" id="A0A0F9T0G0"/>
<reference evidence="1" key="1">
    <citation type="journal article" date="2015" name="Nature">
        <title>Complex archaea that bridge the gap between prokaryotes and eukaryotes.</title>
        <authorList>
            <person name="Spang A."/>
            <person name="Saw J.H."/>
            <person name="Jorgensen S.L."/>
            <person name="Zaremba-Niedzwiedzka K."/>
            <person name="Martijn J."/>
            <person name="Lind A.E."/>
            <person name="van Eijk R."/>
            <person name="Schleper C."/>
            <person name="Guy L."/>
            <person name="Ettema T.J."/>
        </authorList>
    </citation>
    <scope>NUCLEOTIDE SEQUENCE</scope>
</reference>
<comment type="caution">
    <text evidence="1">The sequence shown here is derived from an EMBL/GenBank/DDBJ whole genome shotgun (WGS) entry which is preliminary data.</text>
</comment>
<dbReference type="EMBL" id="LAZR01000321">
    <property type="protein sequence ID" value="KKN74705.1"/>
    <property type="molecule type" value="Genomic_DNA"/>
</dbReference>
<proteinExistence type="predicted"/>
<accession>A0A0F9T0G0</accession>
<protein>
    <submittedName>
        <fullName evidence="1">Uncharacterized protein</fullName>
    </submittedName>
</protein>